<reference evidence="13" key="1">
    <citation type="submission" date="2025-05" db="UniProtKB">
        <authorList>
            <consortium name="Ensembl"/>
        </authorList>
    </citation>
    <scope>IDENTIFICATION</scope>
</reference>
<dbReference type="GO" id="GO:0040001">
    <property type="term" value="P:establishment of mitotic spindle localization"/>
    <property type="evidence" value="ECO:0007669"/>
    <property type="project" value="InterPro"/>
</dbReference>
<dbReference type="GO" id="GO:0007076">
    <property type="term" value="P:mitotic chromosome condensation"/>
    <property type="evidence" value="ECO:0007669"/>
    <property type="project" value="TreeGrafter"/>
</dbReference>
<dbReference type="GO" id="GO:0072686">
    <property type="term" value="C:mitotic spindle"/>
    <property type="evidence" value="ECO:0007669"/>
    <property type="project" value="TreeGrafter"/>
</dbReference>
<evidence type="ECO:0000256" key="6">
    <source>
        <dbReference type="ARBA" id="ARBA00022701"/>
    </source>
</evidence>
<keyword evidence="6" id="KW-0493">Microtubule</keyword>
<comment type="subcellular location">
    <subcellularLocation>
        <location evidence="2">Cytoplasm</location>
        <location evidence="2">Cytoskeleton</location>
        <location evidence="2">Spindle</location>
    </subcellularLocation>
    <subcellularLocation>
        <location evidence="1">Nucleus</location>
    </subcellularLocation>
</comment>
<dbReference type="InterPro" id="IPR026756">
    <property type="entry name" value="NuSAP"/>
</dbReference>
<dbReference type="OMA" id="SKENTVC"/>
<feature type="region of interest" description="Disordered" evidence="12">
    <location>
        <begin position="202"/>
        <end position="245"/>
    </location>
</feature>
<protein>
    <recommendedName>
        <fullName evidence="15">Nucleolar and spindle-associated protein 1</fullName>
    </recommendedName>
</protein>
<keyword evidence="4" id="KW-0963">Cytoplasm</keyword>
<evidence type="ECO:0008006" key="15">
    <source>
        <dbReference type="Google" id="ProtNLM"/>
    </source>
</evidence>
<dbReference type="AlphaFoldDB" id="A0A8C4R0M9"/>
<dbReference type="GO" id="GO:0000281">
    <property type="term" value="P:mitotic cytokinesis"/>
    <property type="evidence" value="ECO:0007669"/>
    <property type="project" value="InterPro"/>
</dbReference>
<keyword evidence="7" id="KW-0498">Mitosis</keyword>
<dbReference type="GO" id="GO:0005730">
    <property type="term" value="C:nucleolus"/>
    <property type="evidence" value="ECO:0007669"/>
    <property type="project" value="TreeGrafter"/>
</dbReference>
<dbReference type="PANTHER" id="PTHR15874:SF1">
    <property type="entry name" value="NUCLEOLAR AND SPINDLE-ASSOCIATED PROTEIN 1"/>
    <property type="match status" value="1"/>
</dbReference>
<keyword evidence="8" id="KW-0238">DNA-binding</keyword>
<evidence type="ECO:0000256" key="1">
    <source>
        <dbReference type="ARBA" id="ARBA00004123"/>
    </source>
</evidence>
<dbReference type="GO" id="GO:0008017">
    <property type="term" value="F:microtubule binding"/>
    <property type="evidence" value="ECO:0007669"/>
    <property type="project" value="TreeGrafter"/>
</dbReference>
<evidence type="ECO:0000256" key="7">
    <source>
        <dbReference type="ARBA" id="ARBA00022776"/>
    </source>
</evidence>
<dbReference type="GO" id="GO:0003677">
    <property type="term" value="F:DNA binding"/>
    <property type="evidence" value="ECO:0007669"/>
    <property type="project" value="UniProtKB-KW"/>
</dbReference>
<keyword evidence="10" id="KW-0539">Nucleus</keyword>
<feature type="region of interest" description="Disordered" evidence="12">
    <location>
        <begin position="265"/>
        <end position="305"/>
    </location>
</feature>
<organism evidence="13 14">
    <name type="scientific">Eptatretus burgeri</name>
    <name type="common">Inshore hagfish</name>
    <dbReference type="NCBI Taxonomy" id="7764"/>
    <lineage>
        <taxon>Eukaryota</taxon>
        <taxon>Metazoa</taxon>
        <taxon>Chordata</taxon>
        <taxon>Craniata</taxon>
        <taxon>Vertebrata</taxon>
        <taxon>Cyclostomata</taxon>
        <taxon>Myxini</taxon>
        <taxon>Myxiniformes</taxon>
        <taxon>Myxinidae</taxon>
        <taxon>Eptatretinae</taxon>
        <taxon>Eptatretus</taxon>
    </lineage>
</organism>
<evidence type="ECO:0000256" key="10">
    <source>
        <dbReference type="ARBA" id="ARBA00023242"/>
    </source>
</evidence>
<evidence type="ECO:0000256" key="9">
    <source>
        <dbReference type="ARBA" id="ARBA00023212"/>
    </source>
</evidence>
<keyword evidence="5" id="KW-0132">Cell division</keyword>
<evidence type="ECO:0000256" key="11">
    <source>
        <dbReference type="ARBA" id="ARBA00023306"/>
    </source>
</evidence>
<keyword evidence="11" id="KW-0131">Cell cycle</keyword>
<evidence type="ECO:0000256" key="4">
    <source>
        <dbReference type="ARBA" id="ARBA00022490"/>
    </source>
</evidence>
<comment type="similarity">
    <text evidence="3">Belongs to the NUSAP family.</text>
</comment>
<evidence type="ECO:0000256" key="2">
    <source>
        <dbReference type="ARBA" id="ARBA00004186"/>
    </source>
</evidence>
<name>A0A8C4R0M9_EPTBU</name>
<feature type="compositionally biased region" description="Basic and acidic residues" evidence="12">
    <location>
        <begin position="384"/>
        <end position="401"/>
    </location>
</feature>
<dbReference type="Pfam" id="PF16006">
    <property type="entry name" value="NUSAP"/>
    <property type="match status" value="1"/>
</dbReference>
<feature type="compositionally biased region" description="Basic and acidic residues" evidence="12">
    <location>
        <begin position="229"/>
        <end position="238"/>
    </location>
</feature>
<keyword evidence="9" id="KW-0206">Cytoskeleton</keyword>
<evidence type="ECO:0000256" key="12">
    <source>
        <dbReference type="SAM" id="MobiDB-lite"/>
    </source>
</evidence>
<dbReference type="GO" id="GO:0005874">
    <property type="term" value="C:microtubule"/>
    <property type="evidence" value="ECO:0007669"/>
    <property type="project" value="UniProtKB-KW"/>
</dbReference>
<evidence type="ECO:0000256" key="8">
    <source>
        <dbReference type="ARBA" id="ARBA00023125"/>
    </source>
</evidence>
<feature type="region of interest" description="Disordered" evidence="12">
    <location>
        <begin position="383"/>
        <end position="410"/>
    </location>
</feature>
<dbReference type="Ensembl" id="ENSEBUT00000022968.1">
    <property type="protein sequence ID" value="ENSEBUP00000022392.1"/>
    <property type="gene ID" value="ENSEBUG00000013787.1"/>
</dbReference>
<sequence>MNRAAVAMADVGRMKYHEMRRLAKSLGMRNIGKAEKLRQELLEHYSRQGGDEPIPVLDETIEIGEGLFAEQNVEQDPKCQQADNLPDEVAVFKASLDEDLRSDIMAEIDQRVSLKVLPSPNKIAISKVTPKQRQPGTPGSLTGGKNWQRIHGVQFSRMESLPEYVERKAQRQKALGSITKTPLSRTRKEHTKVSEIASPRILRSRIPVSKATRQPQPPSRKARRSLRLLSHEPEDKTKTPVTASRVPWKPSITSVSKVTFRFGQTQSAPGTAEPKKASAKGVPAGGGGASVPPRRKKTTSHNSALKDEQGVCSFNFAGASTSAPPKKAVFDLKASLAQPLTYLPHRGKLKPWMDAKENVAYKKNTNLESRRAAYKQPKLQGRVVRKERQENARRDRKDHALMVRRGLHHD</sequence>
<proteinExistence type="inferred from homology"/>
<evidence type="ECO:0000256" key="3">
    <source>
        <dbReference type="ARBA" id="ARBA00009702"/>
    </source>
</evidence>
<dbReference type="Proteomes" id="UP000694388">
    <property type="component" value="Unplaced"/>
</dbReference>
<dbReference type="Ensembl" id="ENSEBUT00000022953.1">
    <property type="protein sequence ID" value="ENSEBUP00000022376.1"/>
    <property type="gene ID" value="ENSEBUG00000013787.1"/>
</dbReference>
<keyword evidence="14" id="KW-1185">Reference proteome</keyword>
<evidence type="ECO:0000313" key="13">
    <source>
        <dbReference type="Ensembl" id="ENSEBUP00000022376.1"/>
    </source>
</evidence>
<evidence type="ECO:0000313" key="14">
    <source>
        <dbReference type="Proteomes" id="UP000694388"/>
    </source>
</evidence>
<accession>A0A8C4R0M9</accession>
<dbReference type="PANTHER" id="PTHR15874">
    <property type="entry name" value="NUCLEOLAR AND SPINDLE-ASSOCIATED PROTEIN 1"/>
    <property type="match status" value="1"/>
</dbReference>
<evidence type="ECO:0000256" key="5">
    <source>
        <dbReference type="ARBA" id="ARBA00022618"/>
    </source>
</evidence>